<evidence type="ECO:0000313" key="4">
    <source>
        <dbReference type="Proteomes" id="UP000006281"/>
    </source>
</evidence>
<accession>K0JTD4</accession>
<dbReference type="BioCyc" id="SESP1179773:BN6_RS08995-MONOMER"/>
<keyword evidence="4" id="KW-1185">Reference proteome</keyword>
<dbReference type="AlphaFoldDB" id="K0JTD4"/>
<dbReference type="PATRIC" id="fig|1179773.3.peg.1837"/>
<keyword evidence="2" id="KW-0472">Membrane</keyword>
<organism evidence="3 4">
    <name type="scientific">Saccharothrix espanaensis (strain ATCC 51144 / DSM 44229 / JCM 9112 / NBRC 15066 / NRRL 15764)</name>
    <dbReference type="NCBI Taxonomy" id="1179773"/>
    <lineage>
        <taxon>Bacteria</taxon>
        <taxon>Bacillati</taxon>
        <taxon>Actinomycetota</taxon>
        <taxon>Actinomycetes</taxon>
        <taxon>Pseudonocardiales</taxon>
        <taxon>Pseudonocardiaceae</taxon>
        <taxon>Saccharothrix</taxon>
    </lineage>
</organism>
<evidence type="ECO:0000256" key="2">
    <source>
        <dbReference type="SAM" id="Phobius"/>
    </source>
</evidence>
<dbReference type="HOGENOM" id="CLU_1101098_0_0_11"/>
<feature type="compositionally biased region" description="Polar residues" evidence="1">
    <location>
        <begin position="229"/>
        <end position="241"/>
    </location>
</feature>
<gene>
    <name evidence="3" type="ordered locus">BN6_18310</name>
</gene>
<name>K0JTD4_SACES</name>
<dbReference type="KEGG" id="sesp:BN6_18310"/>
<dbReference type="EMBL" id="HE804045">
    <property type="protein sequence ID" value="CCH29151.1"/>
    <property type="molecule type" value="Genomic_DNA"/>
</dbReference>
<dbReference type="Proteomes" id="UP000006281">
    <property type="component" value="Chromosome"/>
</dbReference>
<feature type="region of interest" description="Disordered" evidence="1">
    <location>
        <begin position="229"/>
        <end position="254"/>
    </location>
</feature>
<evidence type="ECO:0000256" key="1">
    <source>
        <dbReference type="SAM" id="MobiDB-lite"/>
    </source>
</evidence>
<protein>
    <submittedName>
        <fullName evidence="3">Uncharacterized protein</fullName>
    </submittedName>
</protein>
<proteinExistence type="predicted"/>
<feature type="transmembrane region" description="Helical" evidence="2">
    <location>
        <begin position="185"/>
        <end position="205"/>
    </location>
</feature>
<feature type="transmembrane region" description="Helical" evidence="2">
    <location>
        <begin position="157"/>
        <end position="179"/>
    </location>
</feature>
<keyword evidence="2" id="KW-1133">Transmembrane helix</keyword>
<evidence type="ECO:0000313" key="3">
    <source>
        <dbReference type="EMBL" id="CCH29151.1"/>
    </source>
</evidence>
<dbReference type="RefSeq" id="WP_015099264.1">
    <property type="nucleotide sequence ID" value="NC_019673.1"/>
</dbReference>
<dbReference type="OrthoDB" id="4746246at2"/>
<dbReference type="eggNOG" id="ENOG50334VW">
    <property type="taxonomic scope" value="Bacteria"/>
</dbReference>
<dbReference type="STRING" id="1179773.BN6_18310"/>
<reference evidence="3 4" key="1">
    <citation type="journal article" date="2012" name="BMC Genomics">
        <title>Complete genome sequence of Saccharothrix espanaensis DSM 44229T and comparison to the other completely sequenced Pseudonocardiaceae.</title>
        <authorList>
            <person name="Strobel T."/>
            <person name="Al-Dilaimi A."/>
            <person name="Blom J."/>
            <person name="Gessner A."/>
            <person name="Kalinowski J."/>
            <person name="Luzhetska M."/>
            <person name="Puhler A."/>
            <person name="Szczepanowski R."/>
            <person name="Bechthold A."/>
            <person name="Ruckert C."/>
        </authorList>
    </citation>
    <scope>NUCLEOTIDE SEQUENCE [LARGE SCALE GENOMIC DNA]</scope>
    <source>
        <strain evidence="4">ATCC 51144 / DSM 44229 / JCM 9112 / NBRC 15066 / NRRL 15764</strain>
    </source>
</reference>
<sequence>MNEYAEQAHQQSRDIDARIREFFDQVNGVLSWVPFGLEHLVSPIQRGMTALADLAREFWDRVGALWDQPGNSERLKQVGEQWVAEVGNVLGDIAGTLGLDKLRTTAEWEGRASRVYRNVIPAQVAGLNSIKDVANQVRTSLAGLANSIDNFWLAIKWAFVVFLVGAIGAIAIACTIVGIPVAIGALATTVSVSLGLIVTAVIALAGHTNTVEMEQAAIRQKVHDLGSTWSTPGAGTISDASVTDGDPSDWRPGS</sequence>
<keyword evidence="2" id="KW-0812">Transmembrane</keyword>